<organism evidence="1">
    <name type="scientific">viral metagenome</name>
    <dbReference type="NCBI Taxonomy" id="1070528"/>
    <lineage>
        <taxon>unclassified sequences</taxon>
        <taxon>metagenomes</taxon>
        <taxon>organismal metagenomes</taxon>
    </lineage>
</organism>
<gene>
    <name evidence="2" type="ORF">MM415A01256_0018</name>
    <name evidence="1" type="ORF">MM415A06138_0009</name>
</gene>
<accession>A0A6M3JFG8</accession>
<dbReference type="AlphaFoldDB" id="A0A6M3JFG8"/>
<sequence>MNNHGKGRVLRKNAVSRSEVSAWRRIDKDLHWYTDGDAVGDAAYEGRFQKQLAMMSAYGNYSVGRRRAA</sequence>
<evidence type="ECO:0000313" key="1">
    <source>
        <dbReference type="EMBL" id="QJA68576.1"/>
    </source>
</evidence>
<reference evidence="1" key="1">
    <citation type="submission" date="2020-03" db="EMBL/GenBank/DDBJ databases">
        <title>The deep terrestrial virosphere.</title>
        <authorList>
            <person name="Holmfeldt K."/>
            <person name="Nilsson E."/>
            <person name="Simone D."/>
            <person name="Lopez-Fernandez M."/>
            <person name="Wu X."/>
            <person name="de Brujin I."/>
            <person name="Lundin D."/>
            <person name="Andersson A."/>
            <person name="Bertilsson S."/>
            <person name="Dopson M."/>
        </authorList>
    </citation>
    <scope>NUCLEOTIDE SEQUENCE</scope>
    <source>
        <strain evidence="2">MM415A01256</strain>
        <strain evidence="1">MM415A06138</strain>
    </source>
</reference>
<name>A0A6M3JFG8_9ZZZZ</name>
<dbReference type="EMBL" id="MT142293">
    <property type="protein sequence ID" value="QJA77636.1"/>
    <property type="molecule type" value="Genomic_DNA"/>
</dbReference>
<proteinExistence type="predicted"/>
<evidence type="ECO:0000313" key="2">
    <source>
        <dbReference type="EMBL" id="QJA77636.1"/>
    </source>
</evidence>
<dbReference type="EMBL" id="MT141629">
    <property type="protein sequence ID" value="QJA68576.1"/>
    <property type="molecule type" value="Genomic_DNA"/>
</dbReference>
<protein>
    <submittedName>
        <fullName evidence="1">Uncharacterized protein</fullName>
    </submittedName>
</protein>